<organism evidence="2 3">
    <name type="scientific">Nitrospina gracilis (strain 3/211)</name>
    <dbReference type="NCBI Taxonomy" id="1266370"/>
    <lineage>
        <taxon>Bacteria</taxon>
        <taxon>Pseudomonadati</taxon>
        <taxon>Nitrospinota/Tectimicrobiota group</taxon>
        <taxon>Nitrospinota</taxon>
        <taxon>Nitrospinia</taxon>
        <taxon>Nitrospinales</taxon>
        <taxon>Nitrospinaceae</taxon>
        <taxon>Nitrospina</taxon>
    </lineage>
</organism>
<name>M1ZC53_NITG3</name>
<dbReference type="AlphaFoldDB" id="M1ZC53"/>
<keyword evidence="1" id="KW-0472">Membrane</keyword>
<comment type="caution">
    <text evidence="2">The sequence shown here is derived from an EMBL/GenBank/DDBJ whole genome shotgun (WGS) entry which is preliminary data.</text>
</comment>
<protein>
    <submittedName>
        <fullName evidence="2">Uncharacterized protein</fullName>
    </submittedName>
</protein>
<evidence type="ECO:0000313" key="2">
    <source>
        <dbReference type="EMBL" id="CCQ90863.1"/>
    </source>
</evidence>
<proteinExistence type="predicted"/>
<feature type="transmembrane region" description="Helical" evidence="1">
    <location>
        <begin position="12"/>
        <end position="33"/>
    </location>
</feature>
<gene>
    <name evidence="2" type="ORF">NITGR_440003</name>
</gene>
<reference evidence="2 3" key="1">
    <citation type="journal article" date="2013" name="Front. Microbiol.">
        <title>The genome of Nitrospina gracilis illuminates the metabolism and evolution of the major marine nitrite oxidizer.</title>
        <authorList>
            <person name="Luecker S."/>
            <person name="Nowka B."/>
            <person name="Rattei T."/>
            <person name="Spieck E."/>
            <person name="and Daims H."/>
        </authorList>
    </citation>
    <scope>NUCLEOTIDE SEQUENCE [LARGE SCALE GENOMIC DNA]</scope>
    <source>
        <strain evidence="2 3">3/211</strain>
    </source>
</reference>
<evidence type="ECO:0000313" key="3">
    <source>
        <dbReference type="Proteomes" id="UP000011704"/>
    </source>
</evidence>
<dbReference type="HOGENOM" id="CLU_1990285_0_0_0"/>
<dbReference type="EMBL" id="CAQJ01000049">
    <property type="protein sequence ID" value="CCQ90863.1"/>
    <property type="molecule type" value="Genomic_DNA"/>
</dbReference>
<feature type="transmembrane region" description="Helical" evidence="1">
    <location>
        <begin position="101"/>
        <end position="120"/>
    </location>
</feature>
<dbReference type="RefSeq" id="WP_005008925.1">
    <property type="nucleotide sequence ID" value="NZ_HG422173.1"/>
</dbReference>
<evidence type="ECO:0000256" key="1">
    <source>
        <dbReference type="SAM" id="Phobius"/>
    </source>
</evidence>
<keyword evidence="3" id="KW-1185">Reference proteome</keyword>
<dbReference type="InParanoid" id="M1ZC53"/>
<accession>M1ZC53</accession>
<keyword evidence="1" id="KW-0812">Transmembrane</keyword>
<dbReference type="Proteomes" id="UP000011704">
    <property type="component" value="Unassembled WGS sequence"/>
</dbReference>
<sequence length="125" mass="14484">MPEKILNVIKKLLAVFFLLASIYIFYGLFLKFQAGKLKFAYDVFQMGICLVSLGLGFYFFKTKINETKNFFFSNVLILLITLLFIFYLVREAISTGISQDLLFMMVKAILVVALIFLVRIRLLKD</sequence>
<feature type="transmembrane region" description="Helical" evidence="1">
    <location>
        <begin position="39"/>
        <end position="59"/>
    </location>
</feature>
<keyword evidence="1" id="KW-1133">Transmembrane helix</keyword>
<feature type="transmembrane region" description="Helical" evidence="1">
    <location>
        <begin position="71"/>
        <end position="89"/>
    </location>
</feature>